<dbReference type="EMBL" id="SNRY01005975">
    <property type="protein sequence ID" value="KAA6313644.1"/>
    <property type="molecule type" value="Genomic_DNA"/>
</dbReference>
<organism evidence="4">
    <name type="scientific">termite gut metagenome</name>
    <dbReference type="NCBI Taxonomy" id="433724"/>
    <lineage>
        <taxon>unclassified sequences</taxon>
        <taxon>metagenomes</taxon>
        <taxon>organismal metagenomes</taxon>
    </lineage>
</organism>
<evidence type="ECO:0000259" key="3">
    <source>
        <dbReference type="Pfam" id="PF02371"/>
    </source>
</evidence>
<proteinExistence type="predicted"/>
<evidence type="ECO:0000256" key="1">
    <source>
        <dbReference type="SAM" id="Coils"/>
    </source>
</evidence>
<dbReference type="PANTHER" id="PTHR33055">
    <property type="entry name" value="TRANSPOSASE FOR INSERTION SEQUENCE ELEMENT IS1111A"/>
    <property type="match status" value="1"/>
</dbReference>
<feature type="domain" description="Transposase IS110-like N-terminal" evidence="2">
    <location>
        <begin position="1"/>
        <end position="96"/>
    </location>
</feature>
<dbReference type="InterPro" id="IPR002525">
    <property type="entry name" value="Transp_IS110-like_N"/>
</dbReference>
<feature type="domain" description="Transposase IS116/IS110/IS902 C-terminal" evidence="3">
    <location>
        <begin position="146"/>
        <end position="226"/>
    </location>
</feature>
<evidence type="ECO:0000313" key="4">
    <source>
        <dbReference type="EMBL" id="KAA6313644.1"/>
    </source>
</evidence>
<feature type="coiled-coil region" evidence="1">
    <location>
        <begin position="73"/>
        <end position="138"/>
    </location>
</feature>
<accession>A0A5J4PYE2</accession>
<dbReference type="AlphaFoldDB" id="A0A5J4PYE2"/>
<feature type="non-terminal residue" evidence="4">
    <location>
        <position position="236"/>
    </location>
</feature>
<dbReference type="GO" id="GO:0006313">
    <property type="term" value="P:DNA transposition"/>
    <property type="evidence" value="ECO:0007669"/>
    <property type="project" value="InterPro"/>
</dbReference>
<sequence length="236" mass="27194">MEATGSYYENLAYFLYENRLKVSVVLANKIKYYAKSQNLKTKTDKVDACLIADFGLSQQPALWQPMSCAYRQLRDLCRERMSLKQARARAKCQMDTMHHSHDKLACIQRIKDEQIALYEKLIREIEQEIQEKVASDAELSRKVTQIQGVKGLGWLTILTVLCETNGFLLFNNIRQVVSYAGLDVKMSESGHYKGRTRISKQGNNRIRGCLYMPALSAVRSNEPIKRLHLRICERNP</sequence>
<dbReference type="GO" id="GO:0003677">
    <property type="term" value="F:DNA binding"/>
    <property type="evidence" value="ECO:0007669"/>
    <property type="project" value="InterPro"/>
</dbReference>
<reference evidence="4" key="1">
    <citation type="submission" date="2019-03" db="EMBL/GenBank/DDBJ databases">
        <title>Single cell metagenomics reveals metabolic interactions within the superorganism composed of flagellate Streblomastix strix and complex community of Bacteroidetes bacteria on its surface.</title>
        <authorList>
            <person name="Treitli S.C."/>
            <person name="Kolisko M."/>
            <person name="Husnik F."/>
            <person name="Keeling P."/>
            <person name="Hampl V."/>
        </authorList>
    </citation>
    <scope>NUCLEOTIDE SEQUENCE</scope>
    <source>
        <strain evidence="4">STM</strain>
    </source>
</reference>
<dbReference type="GO" id="GO:0004803">
    <property type="term" value="F:transposase activity"/>
    <property type="evidence" value="ECO:0007669"/>
    <property type="project" value="InterPro"/>
</dbReference>
<dbReference type="InterPro" id="IPR047650">
    <property type="entry name" value="Transpos_IS110"/>
</dbReference>
<dbReference type="Pfam" id="PF02371">
    <property type="entry name" value="Transposase_20"/>
    <property type="match status" value="1"/>
</dbReference>
<keyword evidence="1" id="KW-0175">Coiled coil</keyword>
<evidence type="ECO:0000259" key="2">
    <source>
        <dbReference type="Pfam" id="PF01548"/>
    </source>
</evidence>
<dbReference type="PANTHER" id="PTHR33055:SF13">
    <property type="entry name" value="TRANSPOSASE"/>
    <property type="match status" value="1"/>
</dbReference>
<dbReference type="InterPro" id="IPR003346">
    <property type="entry name" value="Transposase_20"/>
</dbReference>
<protein>
    <submittedName>
        <fullName evidence="4">Uncharacterized protein</fullName>
    </submittedName>
</protein>
<gene>
    <name evidence="4" type="ORF">EZS27_035616</name>
</gene>
<comment type="caution">
    <text evidence="4">The sequence shown here is derived from an EMBL/GenBank/DDBJ whole genome shotgun (WGS) entry which is preliminary data.</text>
</comment>
<dbReference type="Pfam" id="PF01548">
    <property type="entry name" value="DEDD_Tnp_IS110"/>
    <property type="match status" value="1"/>
</dbReference>
<name>A0A5J4PYE2_9ZZZZ</name>